<accession>R7UIY2</accession>
<dbReference type="OrthoDB" id="289247at2759"/>
<dbReference type="STRING" id="283909.R7UIY2"/>
<dbReference type="Proteomes" id="UP000014760">
    <property type="component" value="Unassembled WGS sequence"/>
</dbReference>
<proteinExistence type="predicted"/>
<dbReference type="PANTHER" id="PTHR23104:SF1">
    <property type="entry name" value="EF-HAND DOMAIN-CONTAINING PROTEIN"/>
    <property type="match status" value="1"/>
</dbReference>
<keyword evidence="3" id="KW-0106">Calcium</keyword>
<gene>
    <name evidence="4" type="ORF">CAPTEDRAFT_101837</name>
</gene>
<sequence>MYVNFRHINEHLDGVAKMNASQMTQEELEFHYFKLHDFDNNTMLDGLEIFKALTHLLPYDDQDDVQKVDPRGKNIVDNVLKEDDIDDDGYLTYAEYVLARRREEMREELRSKDL</sequence>
<dbReference type="InterPro" id="IPR018247">
    <property type="entry name" value="EF_Hand_1_Ca_BS"/>
</dbReference>
<protein>
    <recommendedName>
        <fullName evidence="7">EF-hand domain-containing protein</fullName>
    </recommendedName>
</protein>
<evidence type="ECO:0000313" key="6">
    <source>
        <dbReference type="Proteomes" id="UP000014760"/>
    </source>
</evidence>
<evidence type="ECO:0000256" key="3">
    <source>
        <dbReference type="ARBA" id="ARBA00022837"/>
    </source>
</evidence>
<dbReference type="AlphaFoldDB" id="R7UIY2"/>
<dbReference type="InterPro" id="IPR052110">
    <property type="entry name" value="MCFD2-like"/>
</dbReference>
<dbReference type="OMA" id="YFKMHDH"/>
<organism evidence="4">
    <name type="scientific">Capitella teleta</name>
    <name type="common">Polychaete worm</name>
    <dbReference type="NCBI Taxonomy" id="283909"/>
    <lineage>
        <taxon>Eukaryota</taxon>
        <taxon>Metazoa</taxon>
        <taxon>Spiralia</taxon>
        <taxon>Lophotrochozoa</taxon>
        <taxon>Annelida</taxon>
        <taxon>Polychaeta</taxon>
        <taxon>Sedentaria</taxon>
        <taxon>Scolecida</taxon>
        <taxon>Capitellidae</taxon>
        <taxon>Capitella</taxon>
    </lineage>
</organism>
<dbReference type="InterPro" id="IPR011992">
    <property type="entry name" value="EF-hand-dom_pair"/>
</dbReference>
<evidence type="ECO:0000313" key="5">
    <source>
        <dbReference type="EnsemblMetazoa" id="CapteP101837"/>
    </source>
</evidence>
<evidence type="ECO:0000256" key="2">
    <source>
        <dbReference type="ARBA" id="ARBA00022737"/>
    </source>
</evidence>
<reference evidence="4 6" key="2">
    <citation type="journal article" date="2013" name="Nature">
        <title>Insights into bilaterian evolution from three spiralian genomes.</title>
        <authorList>
            <person name="Simakov O."/>
            <person name="Marletaz F."/>
            <person name="Cho S.J."/>
            <person name="Edsinger-Gonzales E."/>
            <person name="Havlak P."/>
            <person name="Hellsten U."/>
            <person name="Kuo D.H."/>
            <person name="Larsson T."/>
            <person name="Lv J."/>
            <person name="Arendt D."/>
            <person name="Savage R."/>
            <person name="Osoegawa K."/>
            <person name="de Jong P."/>
            <person name="Grimwood J."/>
            <person name="Chapman J.A."/>
            <person name="Shapiro H."/>
            <person name="Aerts A."/>
            <person name="Otillar R.P."/>
            <person name="Terry A.Y."/>
            <person name="Boore J.L."/>
            <person name="Grigoriev I.V."/>
            <person name="Lindberg D.R."/>
            <person name="Seaver E.C."/>
            <person name="Weisblat D.A."/>
            <person name="Putnam N.H."/>
            <person name="Rokhsar D.S."/>
        </authorList>
    </citation>
    <scope>NUCLEOTIDE SEQUENCE</scope>
    <source>
        <strain evidence="4 6">I ESC-2004</strain>
    </source>
</reference>
<name>R7UIY2_CAPTE</name>
<dbReference type="FunCoup" id="R7UIY2">
    <property type="interactions" value="26"/>
</dbReference>
<evidence type="ECO:0000256" key="1">
    <source>
        <dbReference type="ARBA" id="ARBA00022729"/>
    </source>
</evidence>
<dbReference type="SUPFAM" id="SSF47473">
    <property type="entry name" value="EF-hand"/>
    <property type="match status" value="1"/>
</dbReference>
<evidence type="ECO:0000313" key="4">
    <source>
        <dbReference type="EMBL" id="ELU03763.1"/>
    </source>
</evidence>
<dbReference type="HOGENOM" id="CLU_100744_2_0_1"/>
<dbReference type="PROSITE" id="PS00018">
    <property type="entry name" value="EF_HAND_1"/>
    <property type="match status" value="1"/>
</dbReference>
<dbReference type="EMBL" id="KB302909">
    <property type="protein sequence ID" value="ELU03763.1"/>
    <property type="molecule type" value="Genomic_DNA"/>
</dbReference>
<evidence type="ECO:0008006" key="7">
    <source>
        <dbReference type="Google" id="ProtNLM"/>
    </source>
</evidence>
<keyword evidence="1" id="KW-0732">Signal</keyword>
<dbReference type="EMBL" id="AMQN01008351">
    <property type="status" value="NOT_ANNOTATED_CDS"/>
    <property type="molecule type" value="Genomic_DNA"/>
</dbReference>
<dbReference type="PANTHER" id="PTHR23104">
    <property type="entry name" value="MULTIPLE COAGULATION FACTOR DEFICIENCY PROTEIN 2 NEURAL STEM CELL DERIVED NEURONAL SURVIVAL PROTEIN"/>
    <property type="match status" value="1"/>
</dbReference>
<dbReference type="EnsemblMetazoa" id="CapteT101837">
    <property type="protein sequence ID" value="CapteP101837"/>
    <property type="gene ID" value="CapteG101837"/>
</dbReference>
<keyword evidence="6" id="KW-1185">Reference proteome</keyword>
<keyword evidence="2" id="KW-0677">Repeat</keyword>
<dbReference type="Gene3D" id="1.10.238.10">
    <property type="entry name" value="EF-hand"/>
    <property type="match status" value="1"/>
</dbReference>
<reference evidence="5" key="3">
    <citation type="submission" date="2015-06" db="UniProtKB">
        <authorList>
            <consortium name="EnsemblMetazoa"/>
        </authorList>
    </citation>
    <scope>IDENTIFICATION</scope>
</reference>
<reference evidence="6" key="1">
    <citation type="submission" date="2012-12" db="EMBL/GenBank/DDBJ databases">
        <authorList>
            <person name="Hellsten U."/>
            <person name="Grimwood J."/>
            <person name="Chapman J.A."/>
            <person name="Shapiro H."/>
            <person name="Aerts A."/>
            <person name="Otillar R.P."/>
            <person name="Terry A.Y."/>
            <person name="Boore J.L."/>
            <person name="Simakov O."/>
            <person name="Marletaz F."/>
            <person name="Cho S.-J."/>
            <person name="Edsinger-Gonzales E."/>
            <person name="Havlak P."/>
            <person name="Kuo D.-H."/>
            <person name="Larsson T."/>
            <person name="Lv J."/>
            <person name="Arendt D."/>
            <person name="Savage R."/>
            <person name="Osoegawa K."/>
            <person name="de Jong P."/>
            <person name="Lindberg D.R."/>
            <person name="Seaver E.C."/>
            <person name="Weisblat D.A."/>
            <person name="Putnam N.H."/>
            <person name="Grigoriev I.V."/>
            <person name="Rokhsar D.S."/>
        </authorList>
    </citation>
    <scope>NUCLEOTIDE SEQUENCE</scope>
    <source>
        <strain evidence="6">I ESC-2004</strain>
    </source>
</reference>